<keyword evidence="4" id="KW-1185">Reference proteome</keyword>
<accession>A0A5C5WF47</accession>
<name>A0A5C5WF47_9BACT</name>
<dbReference type="OrthoDB" id="267447at2"/>
<feature type="transmembrane region" description="Helical" evidence="1">
    <location>
        <begin position="109"/>
        <end position="128"/>
    </location>
</feature>
<dbReference type="GO" id="GO:0016020">
    <property type="term" value="C:membrane"/>
    <property type="evidence" value="ECO:0007669"/>
    <property type="project" value="InterPro"/>
</dbReference>
<organism evidence="3 4">
    <name type="scientific">Rubripirellula amarantea</name>
    <dbReference type="NCBI Taxonomy" id="2527999"/>
    <lineage>
        <taxon>Bacteria</taxon>
        <taxon>Pseudomonadati</taxon>
        <taxon>Planctomycetota</taxon>
        <taxon>Planctomycetia</taxon>
        <taxon>Pirellulales</taxon>
        <taxon>Pirellulaceae</taxon>
        <taxon>Rubripirellula</taxon>
    </lineage>
</organism>
<evidence type="ECO:0000313" key="3">
    <source>
        <dbReference type="EMBL" id="TWT49496.1"/>
    </source>
</evidence>
<dbReference type="GO" id="GO:0006508">
    <property type="term" value="P:proteolysis"/>
    <property type="evidence" value="ECO:0007669"/>
    <property type="project" value="InterPro"/>
</dbReference>
<dbReference type="GO" id="GO:0005524">
    <property type="term" value="F:ATP binding"/>
    <property type="evidence" value="ECO:0007669"/>
    <property type="project" value="InterPro"/>
</dbReference>
<comment type="caution">
    <text evidence="3">The sequence shown here is derived from an EMBL/GenBank/DDBJ whole genome shotgun (WGS) entry which is preliminary data.</text>
</comment>
<dbReference type="InterPro" id="IPR005074">
    <property type="entry name" value="Peptidase_C39"/>
</dbReference>
<evidence type="ECO:0000256" key="1">
    <source>
        <dbReference type="SAM" id="Phobius"/>
    </source>
</evidence>
<keyword evidence="1" id="KW-0812">Transmembrane</keyword>
<keyword evidence="1" id="KW-0472">Membrane</keyword>
<dbReference type="RefSeq" id="WP_146516994.1">
    <property type="nucleotide sequence ID" value="NZ_SJPI01000003.1"/>
</dbReference>
<feature type="transmembrane region" description="Helical" evidence="1">
    <location>
        <begin position="6"/>
        <end position="26"/>
    </location>
</feature>
<feature type="domain" description="Peptidase C39" evidence="2">
    <location>
        <begin position="148"/>
        <end position="296"/>
    </location>
</feature>
<feature type="transmembrane region" description="Helical" evidence="1">
    <location>
        <begin position="76"/>
        <end position="97"/>
    </location>
</feature>
<dbReference type="GO" id="GO:0008233">
    <property type="term" value="F:peptidase activity"/>
    <property type="evidence" value="ECO:0007669"/>
    <property type="project" value="InterPro"/>
</dbReference>
<dbReference type="Pfam" id="PF03412">
    <property type="entry name" value="Peptidase_C39"/>
    <property type="match status" value="1"/>
</dbReference>
<proteinExistence type="predicted"/>
<keyword evidence="1" id="KW-1133">Transmembrane helix</keyword>
<protein>
    <recommendedName>
        <fullName evidence="2">Peptidase C39 domain-containing protein</fullName>
    </recommendedName>
</protein>
<dbReference type="EMBL" id="SJPI01000003">
    <property type="protein sequence ID" value="TWT49496.1"/>
    <property type="molecule type" value="Genomic_DNA"/>
</dbReference>
<dbReference type="Proteomes" id="UP000316598">
    <property type="component" value="Unassembled WGS sequence"/>
</dbReference>
<feature type="transmembrane region" description="Helical" evidence="1">
    <location>
        <begin position="47"/>
        <end position="64"/>
    </location>
</feature>
<gene>
    <name evidence="3" type="ORF">Pla22_46930</name>
</gene>
<evidence type="ECO:0000313" key="4">
    <source>
        <dbReference type="Proteomes" id="UP000316598"/>
    </source>
</evidence>
<dbReference type="Gene3D" id="3.90.70.10">
    <property type="entry name" value="Cysteine proteinases"/>
    <property type="match status" value="1"/>
</dbReference>
<dbReference type="AlphaFoldDB" id="A0A5C5WF47"/>
<reference evidence="3 4" key="1">
    <citation type="submission" date="2019-02" db="EMBL/GenBank/DDBJ databases">
        <title>Deep-cultivation of Planctomycetes and their phenomic and genomic characterization uncovers novel biology.</title>
        <authorList>
            <person name="Wiegand S."/>
            <person name="Jogler M."/>
            <person name="Boedeker C."/>
            <person name="Pinto D."/>
            <person name="Vollmers J."/>
            <person name="Rivas-Marin E."/>
            <person name="Kohn T."/>
            <person name="Peeters S.H."/>
            <person name="Heuer A."/>
            <person name="Rast P."/>
            <person name="Oberbeckmann S."/>
            <person name="Bunk B."/>
            <person name="Jeske O."/>
            <person name="Meyerdierks A."/>
            <person name="Storesund J.E."/>
            <person name="Kallscheuer N."/>
            <person name="Luecker S."/>
            <person name="Lage O.M."/>
            <person name="Pohl T."/>
            <person name="Merkel B.J."/>
            <person name="Hornburger P."/>
            <person name="Mueller R.-W."/>
            <person name="Bruemmer F."/>
            <person name="Labrenz M."/>
            <person name="Spormann A.M."/>
            <person name="Op Den Camp H."/>
            <person name="Overmann J."/>
            <person name="Amann R."/>
            <person name="Jetten M.S.M."/>
            <person name="Mascher T."/>
            <person name="Medema M.H."/>
            <person name="Devos D.P."/>
            <person name="Kaster A.-K."/>
            <person name="Ovreas L."/>
            <person name="Rohde M."/>
            <person name="Galperin M.Y."/>
            <person name="Jogler C."/>
        </authorList>
    </citation>
    <scope>NUCLEOTIDE SEQUENCE [LARGE SCALE GENOMIC DNA]</scope>
    <source>
        <strain evidence="3 4">Pla22</strain>
    </source>
</reference>
<evidence type="ECO:0000259" key="2">
    <source>
        <dbReference type="Pfam" id="PF03412"/>
    </source>
</evidence>
<sequence length="299" mass="32448">MSDLWIAIGTMGTLGVLVAIAMAMWLRPPSEFADLGSQPSVPSHWSSWIASIAALSSLALIFFSKDRIFWANWIPSSAAIVWSNLTVIALAVAAGAAYRLPRRPKWRQVFGAVSLLFLMVATLFQPILQPLFRPVYGGNQWADGGVCIQSHDRTCSAAAGATLLRASGVEVSEAQMVQWCLTDARGTPSLGLWRGLVKATAGQNTRPMVIKATAIELIESGPYPCIVVVGLPRFGADPKYVRRYGWAPGFRHSVVLFGIKPDGMVDIGDPAIGREAWSQEDLRVLYRDEAIVLAPRSPT</sequence>